<feature type="compositionally biased region" description="Polar residues" evidence="1">
    <location>
        <begin position="22"/>
        <end position="35"/>
    </location>
</feature>
<accession>A0A8T2QBL1</accession>
<protein>
    <submittedName>
        <fullName evidence="2">Uncharacterized protein</fullName>
    </submittedName>
</protein>
<organism evidence="2 3">
    <name type="scientific">Ceratopteris richardii</name>
    <name type="common">Triangle waterfern</name>
    <dbReference type="NCBI Taxonomy" id="49495"/>
    <lineage>
        <taxon>Eukaryota</taxon>
        <taxon>Viridiplantae</taxon>
        <taxon>Streptophyta</taxon>
        <taxon>Embryophyta</taxon>
        <taxon>Tracheophyta</taxon>
        <taxon>Polypodiopsida</taxon>
        <taxon>Polypodiidae</taxon>
        <taxon>Polypodiales</taxon>
        <taxon>Pteridineae</taxon>
        <taxon>Pteridaceae</taxon>
        <taxon>Parkerioideae</taxon>
        <taxon>Ceratopteris</taxon>
    </lineage>
</organism>
<feature type="region of interest" description="Disordered" evidence="1">
    <location>
        <begin position="1"/>
        <end position="36"/>
    </location>
</feature>
<name>A0A8T2QBL1_CERRI</name>
<dbReference type="EMBL" id="CM035441">
    <property type="protein sequence ID" value="KAH7280621.1"/>
    <property type="molecule type" value="Genomic_DNA"/>
</dbReference>
<proteinExistence type="predicted"/>
<comment type="caution">
    <text evidence="2">The sequence shown here is derived from an EMBL/GenBank/DDBJ whole genome shotgun (WGS) entry which is preliminary data.</text>
</comment>
<evidence type="ECO:0000256" key="1">
    <source>
        <dbReference type="SAM" id="MobiDB-lite"/>
    </source>
</evidence>
<evidence type="ECO:0000313" key="3">
    <source>
        <dbReference type="Proteomes" id="UP000825935"/>
    </source>
</evidence>
<dbReference type="Proteomes" id="UP000825935">
    <property type="component" value="Chromosome 36"/>
</dbReference>
<feature type="compositionally biased region" description="Basic and acidic residues" evidence="1">
    <location>
        <begin position="9"/>
        <end position="18"/>
    </location>
</feature>
<gene>
    <name evidence="2" type="ORF">KP509_36G006300</name>
</gene>
<dbReference type="AlphaFoldDB" id="A0A8T2QBL1"/>
<evidence type="ECO:0000313" key="2">
    <source>
        <dbReference type="EMBL" id="KAH7280621.1"/>
    </source>
</evidence>
<sequence>MSSTTNRNDIQERKDAIDHPMNGSNDDGESMNSTLKKVDLSSCKRVASGESYSGRRKMSFHSSTSSIIATCANEAFLYGSLRKLSSPIKRFRAARGKFAPRPLSVVTSLCNENLFEQISGSVTHEFDGTGTGCCTPKGQEQRVPNPPFECPPPPKKKQFFYRRHINHVQEDSDCGSAEIISTHDGGKTDKRHPPIGASFFRPPADLHIYPESIRALFER</sequence>
<keyword evidence="3" id="KW-1185">Reference proteome</keyword>
<reference evidence="2" key="1">
    <citation type="submission" date="2021-08" db="EMBL/GenBank/DDBJ databases">
        <title>WGS assembly of Ceratopteris richardii.</title>
        <authorList>
            <person name="Marchant D.B."/>
            <person name="Chen G."/>
            <person name="Jenkins J."/>
            <person name="Shu S."/>
            <person name="Leebens-Mack J."/>
            <person name="Grimwood J."/>
            <person name="Schmutz J."/>
            <person name="Soltis P."/>
            <person name="Soltis D."/>
            <person name="Chen Z.-H."/>
        </authorList>
    </citation>
    <scope>NUCLEOTIDE SEQUENCE</scope>
    <source>
        <strain evidence="2">Whitten #5841</strain>
        <tissue evidence="2">Leaf</tissue>
    </source>
</reference>